<dbReference type="Pfam" id="PF01047">
    <property type="entry name" value="MarR"/>
    <property type="match status" value="1"/>
</dbReference>
<dbReference type="InterPro" id="IPR036390">
    <property type="entry name" value="WH_DNA-bd_sf"/>
</dbReference>
<dbReference type="SUPFAM" id="SSF46785">
    <property type="entry name" value="Winged helix' DNA-binding domain"/>
    <property type="match status" value="1"/>
</dbReference>
<comment type="caution">
    <text evidence="2">The sequence shown here is derived from an EMBL/GenBank/DDBJ whole genome shotgun (WGS) entry which is preliminary data.</text>
</comment>
<reference evidence="2" key="1">
    <citation type="submission" date="2020-10" db="EMBL/GenBank/DDBJ databases">
        <authorList>
            <person name="Gilroy R."/>
        </authorList>
    </citation>
    <scope>NUCLEOTIDE SEQUENCE</scope>
    <source>
        <strain evidence="2">ChiGjej3B3-7149</strain>
    </source>
</reference>
<sequence length="162" mass="18635">MKRCMGADDAVLSSPAWRYRMLHVAHRTATDTLLDKHGVKDFGHPFILFLLENCGEDGSFEMQKELSKRLRISPASVTAALKALEKQGCIVREAQESDMRRKRIRITDKGREVALRYKEVFTEVDEAMYRGFSDEELRAVSAYFERITQNLRALCEQEDGQC</sequence>
<feature type="domain" description="HTH marR-type" evidence="1">
    <location>
        <begin position="1"/>
        <end position="149"/>
    </location>
</feature>
<accession>A0A9D1IZ68</accession>
<dbReference type="PROSITE" id="PS50995">
    <property type="entry name" value="HTH_MARR_2"/>
    <property type="match status" value="1"/>
</dbReference>
<evidence type="ECO:0000313" key="3">
    <source>
        <dbReference type="Proteomes" id="UP000824238"/>
    </source>
</evidence>
<dbReference type="AlphaFoldDB" id="A0A9D1IZ68"/>
<gene>
    <name evidence="2" type="ORF">IAD36_06655</name>
</gene>
<dbReference type="GO" id="GO:0003700">
    <property type="term" value="F:DNA-binding transcription factor activity"/>
    <property type="evidence" value="ECO:0007669"/>
    <property type="project" value="InterPro"/>
</dbReference>
<reference evidence="2" key="2">
    <citation type="journal article" date="2021" name="PeerJ">
        <title>Extensive microbial diversity within the chicken gut microbiome revealed by metagenomics and culture.</title>
        <authorList>
            <person name="Gilroy R."/>
            <person name="Ravi A."/>
            <person name="Getino M."/>
            <person name="Pursley I."/>
            <person name="Horton D.L."/>
            <person name="Alikhan N.F."/>
            <person name="Baker D."/>
            <person name="Gharbi K."/>
            <person name="Hall N."/>
            <person name="Watson M."/>
            <person name="Adriaenssens E.M."/>
            <person name="Foster-Nyarko E."/>
            <person name="Jarju S."/>
            <person name="Secka A."/>
            <person name="Antonio M."/>
            <person name="Oren A."/>
            <person name="Chaudhuri R.R."/>
            <person name="La Ragione R."/>
            <person name="Hildebrand F."/>
            <person name="Pallen M.J."/>
        </authorList>
    </citation>
    <scope>NUCLEOTIDE SEQUENCE</scope>
    <source>
        <strain evidence="2">ChiGjej3B3-7149</strain>
    </source>
</reference>
<dbReference type="PANTHER" id="PTHR33164">
    <property type="entry name" value="TRANSCRIPTIONAL REGULATOR, MARR FAMILY"/>
    <property type="match status" value="1"/>
</dbReference>
<evidence type="ECO:0000259" key="1">
    <source>
        <dbReference type="PROSITE" id="PS50995"/>
    </source>
</evidence>
<dbReference type="Gene3D" id="1.10.10.10">
    <property type="entry name" value="Winged helix-like DNA-binding domain superfamily/Winged helix DNA-binding domain"/>
    <property type="match status" value="1"/>
</dbReference>
<dbReference type="EMBL" id="DVHH01000159">
    <property type="protein sequence ID" value="HIR55251.1"/>
    <property type="molecule type" value="Genomic_DNA"/>
</dbReference>
<evidence type="ECO:0000313" key="2">
    <source>
        <dbReference type="EMBL" id="HIR55251.1"/>
    </source>
</evidence>
<dbReference type="PRINTS" id="PR00598">
    <property type="entry name" value="HTHMARR"/>
</dbReference>
<dbReference type="Proteomes" id="UP000824238">
    <property type="component" value="Unassembled WGS sequence"/>
</dbReference>
<dbReference type="InterPro" id="IPR000835">
    <property type="entry name" value="HTH_MarR-typ"/>
</dbReference>
<protein>
    <submittedName>
        <fullName evidence="2">MarR family transcriptional regulator</fullName>
    </submittedName>
</protein>
<organism evidence="2 3">
    <name type="scientific">Candidatus Scatomorpha intestinigallinarum</name>
    <dbReference type="NCBI Taxonomy" id="2840923"/>
    <lineage>
        <taxon>Bacteria</taxon>
        <taxon>Bacillati</taxon>
        <taxon>Bacillota</taxon>
        <taxon>Clostridia</taxon>
        <taxon>Eubacteriales</taxon>
        <taxon>Candidatus Scatomorpha</taxon>
    </lineage>
</organism>
<proteinExistence type="predicted"/>
<dbReference type="SMART" id="SM00347">
    <property type="entry name" value="HTH_MARR"/>
    <property type="match status" value="1"/>
</dbReference>
<dbReference type="InterPro" id="IPR036388">
    <property type="entry name" value="WH-like_DNA-bd_sf"/>
</dbReference>
<dbReference type="GO" id="GO:0006950">
    <property type="term" value="P:response to stress"/>
    <property type="evidence" value="ECO:0007669"/>
    <property type="project" value="TreeGrafter"/>
</dbReference>
<dbReference type="PANTHER" id="PTHR33164:SF43">
    <property type="entry name" value="HTH-TYPE TRANSCRIPTIONAL REPRESSOR YETL"/>
    <property type="match status" value="1"/>
</dbReference>
<name>A0A9D1IZ68_9FIRM</name>
<dbReference type="InterPro" id="IPR039422">
    <property type="entry name" value="MarR/SlyA-like"/>
</dbReference>